<evidence type="ECO:0000313" key="2">
    <source>
        <dbReference type="EMBL" id="MBA0629800.1"/>
    </source>
</evidence>
<feature type="domain" description="WIYLD" evidence="1">
    <location>
        <begin position="19"/>
        <end position="75"/>
    </location>
</feature>
<reference evidence="2 3" key="1">
    <citation type="journal article" date="2019" name="Genome Biol. Evol.">
        <title>Insights into the evolution of the New World diploid cottons (Gossypium, subgenus Houzingenia) based on genome sequencing.</title>
        <authorList>
            <person name="Grover C.E."/>
            <person name="Arick M.A. 2nd"/>
            <person name="Thrash A."/>
            <person name="Conover J.L."/>
            <person name="Sanders W.S."/>
            <person name="Peterson D.G."/>
            <person name="Frelichowski J.E."/>
            <person name="Scheffler J.A."/>
            <person name="Scheffler B.E."/>
            <person name="Wendel J.F."/>
        </authorList>
    </citation>
    <scope>NUCLEOTIDE SEQUENCE [LARGE SCALE GENOMIC DNA]</scope>
    <source>
        <strain evidence="2">27</strain>
        <tissue evidence="2">Leaf</tissue>
    </source>
</reference>
<dbReference type="Gene3D" id="1.10.8.850">
    <property type="entry name" value="Histone-lysine N methyltransferase , C-terminal domain-like"/>
    <property type="match status" value="1"/>
</dbReference>
<dbReference type="InterPro" id="IPR043017">
    <property type="entry name" value="WIYLD_dom_sf"/>
</dbReference>
<dbReference type="InterPro" id="IPR018848">
    <property type="entry name" value="WIYLD_domain"/>
</dbReference>
<dbReference type="EMBL" id="JABFAC010000011">
    <property type="protein sequence ID" value="MBA0629800.1"/>
    <property type="molecule type" value="Genomic_DNA"/>
</dbReference>
<comment type="caution">
    <text evidence="2">The sequence shown here is derived from an EMBL/GenBank/DDBJ whole genome shotgun (WGS) entry which is preliminary data.</text>
</comment>
<name>A0A7J8SVG2_GOSDV</name>
<evidence type="ECO:0000313" key="3">
    <source>
        <dbReference type="Proteomes" id="UP000593561"/>
    </source>
</evidence>
<proteinExistence type="predicted"/>
<dbReference type="Proteomes" id="UP000593561">
    <property type="component" value="Unassembled WGS sequence"/>
</dbReference>
<dbReference type="Pfam" id="PF10440">
    <property type="entry name" value="WIYLD"/>
    <property type="match status" value="1"/>
</dbReference>
<sequence length="230" mass="25569">MPPRRRAKKANSSPVFPLKSNTRKDAAIDAMKPYGFPVDVVQTTIKDLLHVYGEDGWPFIEDSAYKVLLEAILEKVTGEGTSDPKERVAETSSRTALVPVCSDVSPLNAEFQTSNGFDGAPELNKTLCIPKLTNESGNYLLPVEAEGCSKRDVTYPCGNNHSTPLHGHNSPPLQGDSLTTKRRPYYGWICSDDEEDIVELTPGPIAEEMENFLKSFMVHKKRWDIKPDDM</sequence>
<organism evidence="2 3">
    <name type="scientific">Gossypium davidsonii</name>
    <name type="common">Davidson's cotton</name>
    <name type="synonym">Gossypium klotzschianum subsp. davidsonii</name>
    <dbReference type="NCBI Taxonomy" id="34287"/>
    <lineage>
        <taxon>Eukaryota</taxon>
        <taxon>Viridiplantae</taxon>
        <taxon>Streptophyta</taxon>
        <taxon>Embryophyta</taxon>
        <taxon>Tracheophyta</taxon>
        <taxon>Spermatophyta</taxon>
        <taxon>Magnoliopsida</taxon>
        <taxon>eudicotyledons</taxon>
        <taxon>Gunneridae</taxon>
        <taxon>Pentapetalae</taxon>
        <taxon>rosids</taxon>
        <taxon>malvids</taxon>
        <taxon>Malvales</taxon>
        <taxon>Malvaceae</taxon>
        <taxon>Malvoideae</taxon>
        <taxon>Gossypium</taxon>
    </lineage>
</organism>
<dbReference type="AlphaFoldDB" id="A0A7J8SVG2"/>
<evidence type="ECO:0000259" key="1">
    <source>
        <dbReference type="Pfam" id="PF10440"/>
    </source>
</evidence>
<dbReference type="PANTHER" id="PTHR34271">
    <property type="entry name" value="NUCLEOLAR HISTONE METHYLTRANSFERASE-RELATED PROTEIN"/>
    <property type="match status" value="1"/>
</dbReference>
<dbReference type="PANTHER" id="PTHR34271:SF1">
    <property type="entry name" value="NUCLEOLAR HISTONE METHYLTRANSFERASE-RELATED PROTEIN"/>
    <property type="match status" value="1"/>
</dbReference>
<accession>A0A7J8SVG2</accession>
<keyword evidence="3" id="KW-1185">Reference proteome</keyword>
<gene>
    <name evidence="2" type="ORF">Godav_024302</name>
</gene>
<protein>
    <recommendedName>
        <fullName evidence="1">WIYLD domain-containing protein</fullName>
    </recommendedName>
</protein>